<dbReference type="PROSITE" id="PS50082">
    <property type="entry name" value="WD_REPEATS_2"/>
    <property type="match status" value="2"/>
</dbReference>
<dbReference type="PANTHER" id="PTHR45532:SF1">
    <property type="entry name" value="WD REPEAT-CONTAINING PROTEIN 97"/>
    <property type="match status" value="1"/>
</dbReference>
<dbReference type="Gene3D" id="2.130.10.10">
    <property type="entry name" value="YVTN repeat-like/Quinoprotein amine dehydrogenase"/>
    <property type="match status" value="2"/>
</dbReference>
<sequence>MSSYSSIIQLHLSKVEHLFIFGFHVLTISFPGSEDDSLPLQSELEGTDTQENVQQNTGQNIRENIRQNIRENIWDSFLDNFQDSFLETTEEKVQRLWRILKTAVYESTEKIRRHDWKPLDLEHGLEHVQRVMFKNTIHHIIYNVVTKEFICMKSKTDICVYHCDGRRKQEYMLGAPIEGMVYARQINRYVAWNMCPQVKVLGPDFQVISTNRSKESITCCLYNQDLNEIVTAGVGNVCTWHFYFGCRELICASTVTKGLTQQDVFTDLALERVPGNTAVMPRSQRCYAVCGKGVAVIDLLKATVISYEKRLHSRIITGITLFEAPKCVVTSSRDGNIKIWDENWNLQIMFVGHRGPVTALAVYPHGPYLLSASEDGTIRAWSLQLADQVDEIQMGVTVTLLGTEHGEDNIFSCADQRLDFWTIKHLYRQHTTIGHTITAIKDRSRGSPGHFPVRAACSCTDGTVRLISPETGEVISSLLLARGQQVADFDYCLPRESLLALTDRGDLVKANALANPMEVQWEVLASCQASQFCCFCIYAHMVDKELTHSRWLQAVAAGSEGKIRILGVKDNDRFLPIAGHQNGFLSVLDWKSGSTQYQVQAHESGKLLCMVANPINQQLITSGLCACSELKIFASTCKAGIVKIWDHNNQLMR</sequence>
<dbReference type="PROSITE" id="PS50294">
    <property type="entry name" value="WD_REPEATS_REGION"/>
    <property type="match status" value="2"/>
</dbReference>
<feature type="repeat" description="WD" evidence="1">
    <location>
        <begin position="350"/>
        <end position="391"/>
    </location>
</feature>
<dbReference type="InterPro" id="IPR015943">
    <property type="entry name" value="WD40/YVTN_repeat-like_dom_sf"/>
</dbReference>
<keyword evidence="1" id="KW-0853">WD repeat</keyword>
<comment type="caution">
    <text evidence="2">The sequence shown here is derived from an EMBL/GenBank/DDBJ whole genome shotgun (WGS) entry which is preliminary data.</text>
</comment>
<evidence type="ECO:0000313" key="3">
    <source>
        <dbReference type="Proteomes" id="UP000287033"/>
    </source>
</evidence>
<keyword evidence="3" id="KW-1185">Reference proteome</keyword>
<proteinExistence type="predicted"/>
<evidence type="ECO:0000256" key="1">
    <source>
        <dbReference type="PROSITE-ProRule" id="PRU00221"/>
    </source>
</evidence>
<protein>
    <submittedName>
        <fullName evidence="2">Uncharacterized protein</fullName>
    </submittedName>
</protein>
<evidence type="ECO:0000313" key="2">
    <source>
        <dbReference type="EMBL" id="GCC21318.1"/>
    </source>
</evidence>
<accession>A0A401RT59</accession>
<dbReference type="InterPro" id="IPR036322">
    <property type="entry name" value="WD40_repeat_dom_sf"/>
</dbReference>
<dbReference type="Proteomes" id="UP000287033">
    <property type="component" value="Unassembled WGS sequence"/>
</dbReference>
<dbReference type="Pfam" id="PF00400">
    <property type="entry name" value="WD40"/>
    <property type="match status" value="2"/>
</dbReference>
<name>A0A401RT59_CHIPU</name>
<dbReference type="PANTHER" id="PTHR45532">
    <property type="entry name" value="WD REPEAT-CONTAINING PROTEIN 97"/>
    <property type="match status" value="1"/>
</dbReference>
<dbReference type="STRING" id="137246.A0A401RT59"/>
<dbReference type="EMBL" id="BEZZ01002169">
    <property type="protein sequence ID" value="GCC21318.1"/>
    <property type="molecule type" value="Genomic_DNA"/>
</dbReference>
<dbReference type="InterPro" id="IPR001680">
    <property type="entry name" value="WD40_rpt"/>
</dbReference>
<organism evidence="2 3">
    <name type="scientific">Chiloscyllium punctatum</name>
    <name type="common">Brownbanded bambooshark</name>
    <name type="synonym">Hemiscyllium punctatum</name>
    <dbReference type="NCBI Taxonomy" id="137246"/>
    <lineage>
        <taxon>Eukaryota</taxon>
        <taxon>Metazoa</taxon>
        <taxon>Chordata</taxon>
        <taxon>Craniata</taxon>
        <taxon>Vertebrata</taxon>
        <taxon>Chondrichthyes</taxon>
        <taxon>Elasmobranchii</taxon>
        <taxon>Galeomorphii</taxon>
        <taxon>Galeoidea</taxon>
        <taxon>Orectolobiformes</taxon>
        <taxon>Hemiscylliidae</taxon>
        <taxon>Chiloscyllium</taxon>
    </lineage>
</organism>
<gene>
    <name evidence="2" type="ORF">chiPu_0019785</name>
</gene>
<dbReference type="AlphaFoldDB" id="A0A401RT59"/>
<dbReference type="OMA" id="ELWWSIM"/>
<reference evidence="2 3" key="1">
    <citation type="journal article" date="2018" name="Nat. Ecol. Evol.">
        <title>Shark genomes provide insights into elasmobranch evolution and the origin of vertebrates.</title>
        <authorList>
            <person name="Hara Y"/>
            <person name="Yamaguchi K"/>
            <person name="Onimaru K"/>
            <person name="Kadota M"/>
            <person name="Koyanagi M"/>
            <person name="Keeley SD"/>
            <person name="Tatsumi K"/>
            <person name="Tanaka K"/>
            <person name="Motone F"/>
            <person name="Kageyama Y"/>
            <person name="Nozu R"/>
            <person name="Adachi N"/>
            <person name="Nishimura O"/>
            <person name="Nakagawa R"/>
            <person name="Tanegashima C"/>
            <person name="Kiyatake I"/>
            <person name="Matsumoto R"/>
            <person name="Murakumo K"/>
            <person name="Nishida K"/>
            <person name="Terakita A"/>
            <person name="Kuratani S"/>
            <person name="Sato K"/>
            <person name="Hyodo S Kuraku.S."/>
        </authorList>
    </citation>
    <scope>NUCLEOTIDE SEQUENCE [LARGE SCALE GENOMIC DNA]</scope>
</reference>
<dbReference type="OrthoDB" id="6262491at2759"/>
<feature type="repeat" description="WD" evidence="1">
    <location>
        <begin position="309"/>
        <end position="341"/>
    </location>
</feature>
<dbReference type="SMART" id="SM00320">
    <property type="entry name" value="WD40"/>
    <property type="match status" value="4"/>
</dbReference>
<dbReference type="SUPFAM" id="SSF50978">
    <property type="entry name" value="WD40 repeat-like"/>
    <property type="match status" value="1"/>
</dbReference>